<dbReference type="PRINTS" id="PR00344">
    <property type="entry name" value="BCTRLSENSOR"/>
</dbReference>
<dbReference type="RefSeq" id="WP_203168727.1">
    <property type="nucleotide sequence ID" value="NZ_JAEVLS010000004.1"/>
</dbReference>
<evidence type="ECO:0000256" key="5">
    <source>
        <dbReference type="ARBA" id="ARBA00022679"/>
    </source>
</evidence>
<reference evidence="16 17" key="1">
    <citation type="journal article" date="2021" name="Int. J. Syst. Evol. Microbiol.">
        <title>Steroidobacter gossypii sp. nov., isolated from soil of cotton cropping field.</title>
        <authorList>
            <person name="Huang R."/>
            <person name="Yang S."/>
            <person name="Zhen C."/>
            <person name="Liu W."/>
        </authorList>
    </citation>
    <scope>NUCLEOTIDE SEQUENCE [LARGE SCALE GENOMIC DNA]</scope>
    <source>
        <strain evidence="16 17">S1-65</strain>
    </source>
</reference>
<evidence type="ECO:0000256" key="10">
    <source>
        <dbReference type="ARBA" id="ARBA00022989"/>
    </source>
</evidence>
<keyword evidence="12 13" id="KW-0472">Membrane</keyword>
<dbReference type="EC" id="2.7.13.3" evidence="3"/>
<dbReference type="InterPro" id="IPR050428">
    <property type="entry name" value="TCS_sensor_his_kinase"/>
</dbReference>
<feature type="transmembrane region" description="Helical" evidence="13">
    <location>
        <begin position="6"/>
        <end position="26"/>
    </location>
</feature>
<dbReference type="InterPro" id="IPR003594">
    <property type="entry name" value="HATPase_dom"/>
</dbReference>
<dbReference type="EMBL" id="JAEVLS010000004">
    <property type="protein sequence ID" value="MBM0106611.1"/>
    <property type="molecule type" value="Genomic_DNA"/>
</dbReference>
<comment type="catalytic activity">
    <reaction evidence="1">
        <text>ATP + protein L-histidine = ADP + protein N-phospho-L-histidine.</text>
        <dbReference type="EC" id="2.7.13.3"/>
    </reaction>
</comment>
<dbReference type="CDD" id="cd00075">
    <property type="entry name" value="HATPase"/>
    <property type="match status" value="1"/>
</dbReference>
<evidence type="ECO:0000256" key="9">
    <source>
        <dbReference type="ARBA" id="ARBA00022840"/>
    </source>
</evidence>
<dbReference type="SMART" id="SM00388">
    <property type="entry name" value="HisKA"/>
    <property type="match status" value="1"/>
</dbReference>
<dbReference type="Pfam" id="PF02518">
    <property type="entry name" value="HATPase_c"/>
    <property type="match status" value="1"/>
</dbReference>
<keyword evidence="6 13" id="KW-0812">Transmembrane</keyword>
<evidence type="ECO:0000256" key="7">
    <source>
        <dbReference type="ARBA" id="ARBA00022741"/>
    </source>
</evidence>
<evidence type="ECO:0000259" key="15">
    <source>
        <dbReference type="PROSITE" id="PS50885"/>
    </source>
</evidence>
<dbReference type="InterPro" id="IPR003660">
    <property type="entry name" value="HAMP_dom"/>
</dbReference>
<dbReference type="PANTHER" id="PTHR45436">
    <property type="entry name" value="SENSOR HISTIDINE KINASE YKOH"/>
    <property type="match status" value="1"/>
</dbReference>
<evidence type="ECO:0000256" key="1">
    <source>
        <dbReference type="ARBA" id="ARBA00000085"/>
    </source>
</evidence>
<comment type="subcellular location">
    <subcellularLocation>
        <location evidence="2">Membrane</location>
        <topology evidence="2">Multi-pass membrane protein</topology>
    </subcellularLocation>
</comment>
<dbReference type="Gene3D" id="3.30.565.10">
    <property type="entry name" value="Histidine kinase-like ATPase, C-terminal domain"/>
    <property type="match status" value="1"/>
</dbReference>
<dbReference type="InterPro" id="IPR036890">
    <property type="entry name" value="HATPase_C_sf"/>
</dbReference>
<keyword evidence="17" id="KW-1185">Reference proteome</keyword>
<keyword evidence="11" id="KW-0902">Two-component regulatory system</keyword>
<dbReference type="InterPro" id="IPR005467">
    <property type="entry name" value="His_kinase_dom"/>
</dbReference>
<evidence type="ECO:0000259" key="14">
    <source>
        <dbReference type="PROSITE" id="PS50109"/>
    </source>
</evidence>
<organism evidence="16 17">
    <name type="scientific">Steroidobacter gossypii</name>
    <dbReference type="NCBI Taxonomy" id="2805490"/>
    <lineage>
        <taxon>Bacteria</taxon>
        <taxon>Pseudomonadati</taxon>
        <taxon>Pseudomonadota</taxon>
        <taxon>Gammaproteobacteria</taxon>
        <taxon>Steroidobacterales</taxon>
        <taxon>Steroidobacteraceae</taxon>
        <taxon>Steroidobacter</taxon>
    </lineage>
</organism>
<dbReference type="InterPro" id="IPR003661">
    <property type="entry name" value="HisK_dim/P_dom"/>
</dbReference>
<dbReference type="InterPro" id="IPR004358">
    <property type="entry name" value="Sig_transdc_His_kin-like_C"/>
</dbReference>
<dbReference type="PANTHER" id="PTHR45436:SF14">
    <property type="entry name" value="SENSOR PROTEIN QSEC"/>
    <property type="match status" value="1"/>
</dbReference>
<keyword evidence="8" id="KW-0418">Kinase</keyword>
<evidence type="ECO:0000313" key="16">
    <source>
        <dbReference type="EMBL" id="MBM0106611.1"/>
    </source>
</evidence>
<gene>
    <name evidence="16" type="ORF">JM946_17920</name>
</gene>
<evidence type="ECO:0000256" key="13">
    <source>
        <dbReference type="SAM" id="Phobius"/>
    </source>
</evidence>
<dbReference type="SMART" id="SM00387">
    <property type="entry name" value="HATPase_c"/>
    <property type="match status" value="1"/>
</dbReference>
<feature type="domain" description="Histidine kinase" evidence="14">
    <location>
        <begin position="239"/>
        <end position="457"/>
    </location>
</feature>
<evidence type="ECO:0000256" key="2">
    <source>
        <dbReference type="ARBA" id="ARBA00004141"/>
    </source>
</evidence>
<dbReference type="InterPro" id="IPR036097">
    <property type="entry name" value="HisK_dim/P_sf"/>
</dbReference>
<evidence type="ECO:0000256" key="6">
    <source>
        <dbReference type="ARBA" id="ARBA00022692"/>
    </source>
</evidence>
<keyword evidence="5" id="KW-0808">Transferase</keyword>
<dbReference type="SUPFAM" id="SSF55874">
    <property type="entry name" value="ATPase domain of HSP90 chaperone/DNA topoisomerase II/histidine kinase"/>
    <property type="match status" value="1"/>
</dbReference>
<feature type="transmembrane region" description="Helical" evidence="13">
    <location>
        <begin position="158"/>
        <end position="178"/>
    </location>
</feature>
<evidence type="ECO:0000313" key="17">
    <source>
        <dbReference type="Proteomes" id="UP000661077"/>
    </source>
</evidence>
<evidence type="ECO:0000256" key="11">
    <source>
        <dbReference type="ARBA" id="ARBA00023012"/>
    </source>
</evidence>
<dbReference type="Proteomes" id="UP000661077">
    <property type="component" value="Unassembled WGS sequence"/>
</dbReference>
<keyword evidence="7" id="KW-0547">Nucleotide-binding</keyword>
<dbReference type="PROSITE" id="PS50885">
    <property type="entry name" value="HAMP"/>
    <property type="match status" value="1"/>
</dbReference>
<keyword evidence="9" id="KW-0067">ATP-binding</keyword>
<evidence type="ECO:0000256" key="8">
    <source>
        <dbReference type="ARBA" id="ARBA00022777"/>
    </source>
</evidence>
<proteinExistence type="predicted"/>
<comment type="caution">
    <text evidence="16">The sequence shown here is derived from an EMBL/GenBank/DDBJ whole genome shotgun (WGS) entry which is preliminary data.</text>
</comment>
<dbReference type="Pfam" id="PF00512">
    <property type="entry name" value="HisKA"/>
    <property type="match status" value="1"/>
</dbReference>
<sequence>MISSLHGRLLITILIVISLMWGAWFAGQVLQTRRYQEVMWDEASRYTATQMLLSLPRDVDLASQPPGFRVPEGVEPWTRELRLAFQIWLKKDGRLLMGSPLIGRTPLKADFRDGPAVVRIDGEQWRVFALSDAENLIQVQIGKPQSELDATARSWMQFALLIAAILFLLLAVAIWFVICLSLRSVERVQASIQARQPLDLDPLPNTDLPREIRPLVDSFNQLLVQLSTALEGERRFIADAAHELRTPLAALTTYAELALNAPDGRSEREALQRLMLAVKRSARLSEQLLDLARIDARPDAGGSQSVGLHELVLVVARDFEVMASKKHQSLSLQVEPCTIAGYVDELGILIRNLIDNAVRYAGQGGRVEITCRNVPATAGGAEQVHFKVADDGPGVPVEERERIFDRFYRVAGSSDRGSGIGLSLVSRAAQLHGAAIDISEGIAGRGFAVTVSFPSQALQSE</sequence>
<evidence type="ECO:0000256" key="4">
    <source>
        <dbReference type="ARBA" id="ARBA00022553"/>
    </source>
</evidence>
<keyword evidence="4" id="KW-0597">Phosphoprotein</keyword>
<dbReference type="PROSITE" id="PS50109">
    <property type="entry name" value="HIS_KIN"/>
    <property type="match status" value="1"/>
</dbReference>
<feature type="domain" description="HAMP" evidence="15">
    <location>
        <begin position="182"/>
        <end position="231"/>
    </location>
</feature>
<dbReference type="Gene3D" id="1.10.287.130">
    <property type="match status" value="1"/>
</dbReference>
<accession>A0ABS1X076</accession>
<dbReference type="CDD" id="cd00082">
    <property type="entry name" value="HisKA"/>
    <property type="match status" value="1"/>
</dbReference>
<protein>
    <recommendedName>
        <fullName evidence="3">histidine kinase</fullName>
        <ecNumber evidence="3">2.7.13.3</ecNumber>
    </recommendedName>
</protein>
<evidence type="ECO:0000256" key="12">
    <source>
        <dbReference type="ARBA" id="ARBA00023136"/>
    </source>
</evidence>
<name>A0ABS1X076_9GAMM</name>
<evidence type="ECO:0000256" key="3">
    <source>
        <dbReference type="ARBA" id="ARBA00012438"/>
    </source>
</evidence>
<keyword evidence="10 13" id="KW-1133">Transmembrane helix</keyword>
<dbReference type="SUPFAM" id="SSF47384">
    <property type="entry name" value="Homodimeric domain of signal transducing histidine kinase"/>
    <property type="match status" value="1"/>
</dbReference>